<keyword evidence="3" id="KW-1185">Reference proteome</keyword>
<accession>A0A804JZ56</accession>
<reference evidence="2" key="2">
    <citation type="submission" date="2021-05" db="UniProtKB">
        <authorList>
            <consortium name="EnsemblPlants"/>
        </authorList>
    </citation>
    <scope>IDENTIFICATION</scope>
    <source>
        <strain evidence="2">subsp. malaccensis</strain>
    </source>
</reference>
<organism evidence="2 3">
    <name type="scientific">Musa acuminata subsp. malaccensis</name>
    <name type="common">Wild banana</name>
    <name type="synonym">Musa malaccensis</name>
    <dbReference type="NCBI Taxonomy" id="214687"/>
    <lineage>
        <taxon>Eukaryota</taxon>
        <taxon>Viridiplantae</taxon>
        <taxon>Streptophyta</taxon>
        <taxon>Embryophyta</taxon>
        <taxon>Tracheophyta</taxon>
        <taxon>Spermatophyta</taxon>
        <taxon>Magnoliopsida</taxon>
        <taxon>Liliopsida</taxon>
        <taxon>Zingiberales</taxon>
        <taxon>Musaceae</taxon>
        <taxon>Musa</taxon>
    </lineage>
</organism>
<dbReference type="EMBL" id="HG996473">
    <property type="protein sequence ID" value="CAG1857585.1"/>
    <property type="molecule type" value="Genomic_DNA"/>
</dbReference>
<dbReference type="InParanoid" id="A0A804JZ56"/>
<protein>
    <submittedName>
        <fullName evidence="1">(wild Malaysian banana) hypothetical protein</fullName>
    </submittedName>
</protein>
<dbReference type="AlphaFoldDB" id="A0A804JZ56"/>
<proteinExistence type="predicted"/>
<dbReference type="Gramene" id="Ma07_t23990.1">
    <property type="protein sequence ID" value="Ma07_p23990.1"/>
    <property type="gene ID" value="Ma07_g23990"/>
</dbReference>
<gene>
    <name evidence="1" type="ORF">GSMUA_30530.1</name>
</gene>
<dbReference type="EnsemblPlants" id="Ma07_t23990.1">
    <property type="protein sequence ID" value="Ma07_p23990.1"/>
    <property type="gene ID" value="Ma07_g23990"/>
</dbReference>
<name>A0A804JZ56_MUSAM</name>
<evidence type="ECO:0000313" key="3">
    <source>
        <dbReference type="Proteomes" id="UP000012960"/>
    </source>
</evidence>
<reference evidence="1" key="1">
    <citation type="submission" date="2021-03" db="EMBL/GenBank/DDBJ databases">
        <authorList>
            <consortium name="Genoscope - CEA"/>
            <person name="William W."/>
        </authorList>
    </citation>
    <scope>NUCLEOTIDE SEQUENCE</scope>
    <source>
        <strain evidence="1">Doubled-haploid Pahang</strain>
    </source>
</reference>
<evidence type="ECO:0000313" key="1">
    <source>
        <dbReference type="EMBL" id="CAG1857585.1"/>
    </source>
</evidence>
<sequence length="61" mass="7502">MHKPACPKTLAYNMRLQQREKKIEKERRIKTIRERERERALRRGMHVLFCWFGISNLSECQ</sequence>
<evidence type="ECO:0000313" key="2">
    <source>
        <dbReference type="EnsemblPlants" id="Ma07_p23990.1"/>
    </source>
</evidence>
<dbReference type="Proteomes" id="UP000012960">
    <property type="component" value="Unplaced"/>
</dbReference>